<dbReference type="PANTHER" id="PTHR11958:SF63">
    <property type="entry name" value="AMINO ACID TRANSPORTER"/>
    <property type="match status" value="1"/>
</dbReference>
<dbReference type="Gene3D" id="1.10.3860.10">
    <property type="entry name" value="Sodium:dicarboxylate symporter"/>
    <property type="match status" value="1"/>
</dbReference>
<keyword evidence="5 6" id="KW-0472">Membrane</keyword>
<feature type="transmembrane region" description="Helical" evidence="6">
    <location>
        <begin position="431"/>
        <end position="453"/>
    </location>
</feature>
<comment type="similarity">
    <text evidence="6">Belongs to the dicarboxylate/amino acid:cation symporter (DAACS) (TC 2.A.23) family.</text>
</comment>
<keyword evidence="3 6" id="KW-0812">Transmembrane</keyword>
<comment type="caution">
    <text evidence="7">The sequence shown here is derived from an EMBL/GenBank/DDBJ whole genome shotgun (WGS) entry which is preliminary data.</text>
</comment>
<dbReference type="InterPro" id="IPR001991">
    <property type="entry name" value="Na-dicarboxylate_symporter"/>
</dbReference>
<evidence type="ECO:0000313" key="8">
    <source>
        <dbReference type="Proteomes" id="UP001214638"/>
    </source>
</evidence>
<feature type="transmembrane region" description="Helical" evidence="6">
    <location>
        <begin position="727"/>
        <end position="749"/>
    </location>
</feature>
<feature type="transmembrane region" description="Helical" evidence="6">
    <location>
        <begin position="397"/>
        <end position="419"/>
    </location>
</feature>
<feature type="transmembrane region" description="Helical" evidence="6">
    <location>
        <begin position="192"/>
        <end position="220"/>
    </location>
</feature>
<feature type="transmembrane region" description="Helical" evidence="6">
    <location>
        <begin position="594"/>
        <end position="617"/>
    </location>
</feature>
<evidence type="ECO:0000256" key="2">
    <source>
        <dbReference type="ARBA" id="ARBA00022448"/>
    </source>
</evidence>
<feature type="transmembrane region" description="Helical" evidence="6">
    <location>
        <begin position="670"/>
        <end position="694"/>
    </location>
</feature>
<dbReference type="GO" id="GO:0005886">
    <property type="term" value="C:plasma membrane"/>
    <property type="evidence" value="ECO:0007669"/>
    <property type="project" value="TreeGrafter"/>
</dbReference>
<dbReference type="InterPro" id="IPR050746">
    <property type="entry name" value="DAACS"/>
</dbReference>
<evidence type="ECO:0000256" key="3">
    <source>
        <dbReference type="ARBA" id="ARBA00022692"/>
    </source>
</evidence>
<dbReference type="GO" id="GO:0015175">
    <property type="term" value="F:neutral L-amino acid transmembrane transporter activity"/>
    <property type="evidence" value="ECO:0007669"/>
    <property type="project" value="TreeGrafter"/>
</dbReference>
<dbReference type="SUPFAM" id="SSF118215">
    <property type="entry name" value="Proton glutamate symport protein"/>
    <property type="match status" value="1"/>
</dbReference>
<comment type="subcellular location">
    <subcellularLocation>
        <location evidence="1 6">Membrane</location>
        <topology evidence="1 6">Multi-pass membrane protein</topology>
    </subcellularLocation>
</comment>
<dbReference type="GO" id="GO:0005313">
    <property type="term" value="F:L-glutamate transmembrane transporter activity"/>
    <property type="evidence" value="ECO:0007669"/>
    <property type="project" value="TreeGrafter"/>
</dbReference>
<feature type="transmembrane region" description="Helical" evidence="6">
    <location>
        <begin position="519"/>
        <end position="538"/>
    </location>
</feature>
<reference evidence="7" key="1">
    <citation type="journal article" date="2023" name="Nat. Microbiol.">
        <title>Babesia duncani multi-omics identifies virulence factors and drug targets.</title>
        <authorList>
            <person name="Singh P."/>
            <person name="Lonardi S."/>
            <person name="Liang Q."/>
            <person name="Vydyam P."/>
            <person name="Khabirova E."/>
            <person name="Fang T."/>
            <person name="Gihaz S."/>
            <person name="Thekkiniath J."/>
            <person name="Munshi M."/>
            <person name="Abel S."/>
            <person name="Ciampossin L."/>
            <person name="Batugedara G."/>
            <person name="Gupta M."/>
            <person name="Lu X.M."/>
            <person name="Lenz T."/>
            <person name="Chakravarty S."/>
            <person name="Cornillot E."/>
            <person name="Hu Y."/>
            <person name="Ma W."/>
            <person name="Gonzalez L.M."/>
            <person name="Sanchez S."/>
            <person name="Estrada K."/>
            <person name="Sanchez-Flores A."/>
            <person name="Montero E."/>
            <person name="Harb O.S."/>
            <person name="Le Roch K.G."/>
            <person name="Mamoun C.B."/>
        </authorList>
    </citation>
    <scope>NUCLEOTIDE SEQUENCE</scope>
    <source>
        <strain evidence="7">WA1</strain>
    </source>
</reference>
<evidence type="ECO:0000256" key="1">
    <source>
        <dbReference type="ARBA" id="ARBA00004141"/>
    </source>
</evidence>
<protein>
    <recommendedName>
        <fullName evidence="6">Amino acid transporter</fullName>
    </recommendedName>
</protein>
<feature type="transmembrane region" description="Helical" evidence="6">
    <location>
        <begin position="629"/>
        <end position="650"/>
    </location>
</feature>
<dbReference type="EMBL" id="JALLKP010000002">
    <property type="protein sequence ID" value="KAK2196431.1"/>
    <property type="molecule type" value="Genomic_DNA"/>
</dbReference>
<name>A0AAD9PKV4_9APIC</name>
<dbReference type="GeneID" id="94335975"/>
<keyword evidence="4 6" id="KW-1133">Transmembrane helix</keyword>
<dbReference type="RefSeq" id="XP_067803273.1">
    <property type="nucleotide sequence ID" value="XM_067946709.1"/>
</dbReference>
<feature type="transmembrane region" description="Helical" evidence="6">
    <location>
        <begin position="357"/>
        <end position="377"/>
    </location>
</feature>
<comment type="caution">
    <text evidence="6">Lacks conserved residue(s) required for the propagation of feature annotation.</text>
</comment>
<dbReference type="InterPro" id="IPR036458">
    <property type="entry name" value="Na:dicarbo_symporter_sf"/>
</dbReference>
<dbReference type="PANTHER" id="PTHR11958">
    <property type="entry name" value="SODIUM/DICARBOXYLATE SYMPORTER-RELATED"/>
    <property type="match status" value="1"/>
</dbReference>
<keyword evidence="6" id="KW-0769">Symport</keyword>
<dbReference type="KEGG" id="bdw:94335975"/>
<feature type="transmembrane region" description="Helical" evidence="6">
    <location>
        <begin position="559"/>
        <end position="579"/>
    </location>
</feature>
<evidence type="ECO:0000313" key="7">
    <source>
        <dbReference type="EMBL" id="KAK2196431.1"/>
    </source>
</evidence>
<keyword evidence="8" id="KW-1185">Reference proteome</keyword>
<feature type="transmembrane region" description="Helical" evidence="6">
    <location>
        <begin position="226"/>
        <end position="247"/>
    </location>
</feature>
<evidence type="ECO:0000256" key="4">
    <source>
        <dbReference type="ARBA" id="ARBA00022989"/>
    </source>
</evidence>
<evidence type="ECO:0000256" key="5">
    <source>
        <dbReference type="ARBA" id="ARBA00023136"/>
    </source>
</evidence>
<dbReference type="Proteomes" id="UP001214638">
    <property type="component" value="Unassembled WGS sequence"/>
</dbReference>
<proteinExistence type="inferred from homology"/>
<feature type="transmembrane region" description="Helical" evidence="6">
    <location>
        <begin position="701"/>
        <end position="721"/>
    </location>
</feature>
<evidence type="ECO:0000256" key="6">
    <source>
        <dbReference type="RuleBase" id="RU361216"/>
    </source>
</evidence>
<feature type="transmembrane region" description="Helical" evidence="6">
    <location>
        <begin position="55"/>
        <end position="76"/>
    </location>
</feature>
<dbReference type="Pfam" id="PF00375">
    <property type="entry name" value="SDF"/>
    <property type="match status" value="1"/>
</dbReference>
<dbReference type="GO" id="GO:0015501">
    <property type="term" value="F:glutamate:sodium symporter activity"/>
    <property type="evidence" value="ECO:0007669"/>
    <property type="project" value="TreeGrafter"/>
</dbReference>
<sequence>MELKYVNDIGVRLLQLVYAIASSHLFSKVFSQEFDGDCFSHFFYWKMGIIKIEELLCRILGGLMGGSLFGLIYFGYCNKQAPALRVLDEIEMLPIQYGKSPYLHGGLSRPIYYPSNSGRGVTRLISYVSKKKYGPFDIIRLIKQNAKCLQLLKIGSIEFMICLLSYMCIDITLRCSHHLKNLSLLTNIYKKLLFFTGCVILLPFKAVVTMDAATSLMWYFGDWDNGLLTCRIIANLIAVIVGSHLYIECSVMERDLYERINKNVSINENKSILSDQGGKSIVKIKQVKNSYIRLSDYPNSRLGRMFKYMEERNMCGNGIINNLVYLKMDSIRESTSFHNDFYYITCPFSIKGFLKEYWLSTITFFLTFAAVFIPSVFKLDLKDHADYVMLPANMFLRHIRGFVVLFMFFASAAKIRLFLQRKVDSLKTRIMIKYLIAGLLSLLVTLGLAALIIPLNTSLGGNTYFSPHSIKDYNPTTEFKNFINHLAVHDLPLNMATTRVDFVNEFGKDQLHEGLGDGYNAPGFVVYGLLFAFAIYTMDEHTDALCNIITAMHKCLLSVYWILVVYSPFAFFLAGLVTFDELKVKGGLGIALMGYLYLTLAVLAVFVAWSFIVVPLLHFIRTARNPYPTIIKLLPYLPTAFCSGSSVLSGEKTKDFLKKRGFDPDDVENYLTFSTLVNFSGTTSGFTVCAILMLKLFGKSLDWVTVLKIIVTGLLVGFTIVEYIQGYLFGIIFFLNNTMLPPGSIILLLQIDWLLDRFRIVSNVIDDALTIDEITNVKSKLSSCPFHKV</sequence>
<dbReference type="AlphaFoldDB" id="A0AAD9PKV4"/>
<gene>
    <name evidence="7" type="ORF">BdWA1_001677</name>
</gene>
<organism evidence="7 8">
    <name type="scientific">Babesia duncani</name>
    <dbReference type="NCBI Taxonomy" id="323732"/>
    <lineage>
        <taxon>Eukaryota</taxon>
        <taxon>Sar</taxon>
        <taxon>Alveolata</taxon>
        <taxon>Apicomplexa</taxon>
        <taxon>Aconoidasida</taxon>
        <taxon>Piroplasmida</taxon>
        <taxon>Babesiidae</taxon>
        <taxon>Babesia</taxon>
    </lineage>
</organism>
<keyword evidence="2 6" id="KW-0813">Transport</keyword>
<accession>A0AAD9PKV4</accession>